<proteinExistence type="predicted"/>
<gene>
    <name evidence="1" type="ORF">METZ01_LOCUS299361</name>
</gene>
<sequence>MDQLEKRNSRLTAPLTEVTMAATGEKDGDFDTVYANVVLTKSIFVFKDAGHATFFDSNVSFST</sequence>
<evidence type="ECO:0000313" key="1">
    <source>
        <dbReference type="EMBL" id="SVC46507.1"/>
    </source>
</evidence>
<dbReference type="AlphaFoldDB" id="A0A382MFJ2"/>
<protein>
    <submittedName>
        <fullName evidence="1">Uncharacterized protein</fullName>
    </submittedName>
</protein>
<accession>A0A382MFJ2</accession>
<dbReference type="EMBL" id="UINC01092701">
    <property type="protein sequence ID" value="SVC46507.1"/>
    <property type="molecule type" value="Genomic_DNA"/>
</dbReference>
<name>A0A382MFJ2_9ZZZZ</name>
<organism evidence="1">
    <name type="scientific">marine metagenome</name>
    <dbReference type="NCBI Taxonomy" id="408172"/>
    <lineage>
        <taxon>unclassified sequences</taxon>
        <taxon>metagenomes</taxon>
        <taxon>ecological metagenomes</taxon>
    </lineage>
</organism>
<reference evidence="1" key="1">
    <citation type="submission" date="2018-05" db="EMBL/GenBank/DDBJ databases">
        <authorList>
            <person name="Lanie J.A."/>
            <person name="Ng W.-L."/>
            <person name="Kazmierczak K.M."/>
            <person name="Andrzejewski T.M."/>
            <person name="Davidsen T.M."/>
            <person name="Wayne K.J."/>
            <person name="Tettelin H."/>
            <person name="Glass J.I."/>
            <person name="Rusch D."/>
            <person name="Podicherti R."/>
            <person name="Tsui H.-C.T."/>
            <person name="Winkler M.E."/>
        </authorList>
    </citation>
    <scope>NUCLEOTIDE SEQUENCE</scope>
</reference>